<dbReference type="InterPro" id="IPR041891">
    <property type="entry name" value="Alpha_CA_prokaryot-like"/>
</dbReference>
<evidence type="ECO:0000259" key="9">
    <source>
        <dbReference type="PROSITE" id="PS51144"/>
    </source>
</evidence>
<keyword evidence="8" id="KW-0732">Signal</keyword>
<name>A0A368L7V7_9BURK</name>
<dbReference type="Proteomes" id="UP000252357">
    <property type="component" value="Unassembled WGS sequence"/>
</dbReference>
<keyword evidence="3" id="KW-0479">Metal-binding</keyword>
<feature type="chain" id="PRO_5016729352" description="carbonic anhydrase" evidence="8">
    <location>
        <begin position="22"/>
        <end position="319"/>
    </location>
</feature>
<dbReference type="InterPro" id="IPR001148">
    <property type="entry name" value="CA_dom"/>
</dbReference>
<dbReference type="SMART" id="SM01057">
    <property type="entry name" value="Carb_anhydrase"/>
    <property type="match status" value="1"/>
</dbReference>
<evidence type="ECO:0000256" key="3">
    <source>
        <dbReference type="ARBA" id="ARBA00022723"/>
    </source>
</evidence>
<proteinExistence type="inferred from homology"/>
<dbReference type="EMBL" id="QPGB01000001">
    <property type="protein sequence ID" value="RCS59788.1"/>
    <property type="molecule type" value="Genomic_DNA"/>
</dbReference>
<comment type="catalytic activity">
    <reaction evidence="6">
        <text>hydrogencarbonate + H(+) = CO2 + H2O</text>
        <dbReference type="Rhea" id="RHEA:10748"/>
        <dbReference type="ChEBI" id="CHEBI:15377"/>
        <dbReference type="ChEBI" id="CHEBI:15378"/>
        <dbReference type="ChEBI" id="CHEBI:16526"/>
        <dbReference type="ChEBI" id="CHEBI:17544"/>
        <dbReference type="EC" id="4.2.1.1"/>
    </reaction>
</comment>
<dbReference type="OrthoDB" id="5327615at2"/>
<dbReference type="InterPro" id="IPR036398">
    <property type="entry name" value="CA_dom_sf"/>
</dbReference>
<comment type="similarity">
    <text evidence="1">Belongs to the alpha-carbonic anhydrase family.</text>
</comment>
<sequence>MRIMWWLAVSWCCGLVTIVWAAPESRAGANEQNRLIENRPDVMERIRQAVENMGKQKSPPAPGKTSNQAAKRPDNTKNAATNPVPATKPAWGYAAHNGPALWASLHKDYRLCQEGQRQSPIAIQDSESLSLPGMEALAFEYYFAGGLVTQHETGLRVILPSSDGEAPQFHARGQRYRLQEIQFHAPGEFEINGNVSPLQMYLVHQNAMGESAMVVVPFIVGADHPVIEVIWAHLPLATTDQVSLPPGALALQDLLPSDRRYYQFLGSLTQPPCREGVLWHVFKQPLSISQSQLSVLMRLIPNNARPLQPLNGRVIKMTP</sequence>
<organism evidence="10 11">
    <name type="scientific">Parvibium lacunae</name>
    <dbReference type="NCBI Taxonomy" id="1888893"/>
    <lineage>
        <taxon>Bacteria</taxon>
        <taxon>Pseudomonadati</taxon>
        <taxon>Pseudomonadota</taxon>
        <taxon>Betaproteobacteria</taxon>
        <taxon>Burkholderiales</taxon>
        <taxon>Alcaligenaceae</taxon>
        <taxon>Parvibium</taxon>
    </lineage>
</organism>
<dbReference type="GO" id="GO:0008270">
    <property type="term" value="F:zinc ion binding"/>
    <property type="evidence" value="ECO:0007669"/>
    <property type="project" value="InterPro"/>
</dbReference>
<evidence type="ECO:0000256" key="5">
    <source>
        <dbReference type="ARBA" id="ARBA00023239"/>
    </source>
</evidence>
<feature type="signal peptide" evidence="8">
    <location>
        <begin position="1"/>
        <end position="21"/>
    </location>
</feature>
<dbReference type="RefSeq" id="WP_114401935.1">
    <property type="nucleotide sequence ID" value="NZ_QPGB01000001.1"/>
</dbReference>
<keyword evidence="5" id="KW-0456">Lyase</keyword>
<dbReference type="Gene3D" id="3.10.200.10">
    <property type="entry name" value="Alpha carbonic anhydrase"/>
    <property type="match status" value="1"/>
</dbReference>
<dbReference type="InterPro" id="IPR023561">
    <property type="entry name" value="Carbonic_anhydrase_a-class"/>
</dbReference>
<dbReference type="SUPFAM" id="SSF51069">
    <property type="entry name" value="Carbonic anhydrase"/>
    <property type="match status" value="1"/>
</dbReference>
<keyword evidence="4" id="KW-0862">Zinc</keyword>
<dbReference type="PANTHER" id="PTHR18952:SF265">
    <property type="entry name" value="CARBONIC ANHYDRASE"/>
    <property type="match status" value="1"/>
</dbReference>
<evidence type="ECO:0000313" key="10">
    <source>
        <dbReference type="EMBL" id="RCS59788.1"/>
    </source>
</evidence>
<dbReference type="EC" id="4.2.1.1" evidence="2"/>
<reference evidence="10 11" key="1">
    <citation type="journal article" date="2018" name="Int. J. Syst. Evol. Microbiol.">
        <title>Parvibium lacunae gen. nov., sp. nov., a new member of the family Alcaligenaceae isolated from a freshwater pond.</title>
        <authorList>
            <person name="Chen W.M."/>
            <person name="Xie P.B."/>
            <person name="Hsu M.Y."/>
            <person name="Sheu S.Y."/>
        </authorList>
    </citation>
    <scope>NUCLEOTIDE SEQUENCE [LARGE SCALE GENOMIC DNA]</scope>
    <source>
        <strain evidence="10 11">KMB9</strain>
    </source>
</reference>
<evidence type="ECO:0000256" key="8">
    <source>
        <dbReference type="SAM" id="SignalP"/>
    </source>
</evidence>
<dbReference type="GO" id="GO:0004089">
    <property type="term" value="F:carbonate dehydratase activity"/>
    <property type="evidence" value="ECO:0007669"/>
    <property type="project" value="UniProtKB-EC"/>
</dbReference>
<keyword evidence="11" id="KW-1185">Reference proteome</keyword>
<dbReference type="Pfam" id="PF00194">
    <property type="entry name" value="Carb_anhydrase"/>
    <property type="match status" value="1"/>
</dbReference>
<evidence type="ECO:0000256" key="1">
    <source>
        <dbReference type="ARBA" id="ARBA00010718"/>
    </source>
</evidence>
<evidence type="ECO:0000256" key="7">
    <source>
        <dbReference type="SAM" id="MobiDB-lite"/>
    </source>
</evidence>
<evidence type="ECO:0000256" key="4">
    <source>
        <dbReference type="ARBA" id="ARBA00022833"/>
    </source>
</evidence>
<evidence type="ECO:0000256" key="2">
    <source>
        <dbReference type="ARBA" id="ARBA00012925"/>
    </source>
</evidence>
<gene>
    <name evidence="10" type="ORF">DU000_03540</name>
</gene>
<dbReference type="PANTHER" id="PTHR18952">
    <property type="entry name" value="CARBONIC ANHYDRASE"/>
    <property type="match status" value="1"/>
</dbReference>
<evidence type="ECO:0000256" key="6">
    <source>
        <dbReference type="ARBA" id="ARBA00048348"/>
    </source>
</evidence>
<dbReference type="CDD" id="cd03124">
    <property type="entry name" value="alpha_CA_prokaryotic_like"/>
    <property type="match status" value="1"/>
</dbReference>
<accession>A0A368L7V7</accession>
<dbReference type="AlphaFoldDB" id="A0A368L7V7"/>
<feature type="region of interest" description="Disordered" evidence="7">
    <location>
        <begin position="51"/>
        <end position="88"/>
    </location>
</feature>
<feature type="domain" description="Alpha-carbonic anhydrase" evidence="9">
    <location>
        <begin position="89"/>
        <end position="319"/>
    </location>
</feature>
<dbReference type="PROSITE" id="PS51144">
    <property type="entry name" value="ALPHA_CA_2"/>
    <property type="match status" value="1"/>
</dbReference>
<comment type="caution">
    <text evidence="10">The sequence shown here is derived from an EMBL/GenBank/DDBJ whole genome shotgun (WGS) entry which is preliminary data.</text>
</comment>
<evidence type="ECO:0000313" key="11">
    <source>
        <dbReference type="Proteomes" id="UP000252357"/>
    </source>
</evidence>
<protein>
    <recommendedName>
        <fullName evidence="2">carbonic anhydrase</fullName>
        <ecNumber evidence="2">4.2.1.1</ecNumber>
    </recommendedName>
</protein>